<dbReference type="Gene3D" id="3.30.420.10">
    <property type="entry name" value="Ribonuclease H-like superfamily/Ribonuclease H"/>
    <property type="match status" value="1"/>
</dbReference>
<dbReference type="CDD" id="cd00108">
    <property type="entry name" value="KR"/>
    <property type="match status" value="1"/>
</dbReference>
<dbReference type="GO" id="GO:0005886">
    <property type="term" value="C:plasma membrane"/>
    <property type="evidence" value="ECO:0007669"/>
    <property type="project" value="UniProtKB-SubCell"/>
</dbReference>
<dbReference type="InterPro" id="IPR013783">
    <property type="entry name" value="Ig-like_fold"/>
</dbReference>
<evidence type="ECO:0000256" key="9">
    <source>
        <dbReference type="ARBA" id="ARBA00023136"/>
    </source>
</evidence>
<dbReference type="FunFam" id="1.10.510.10:FF:000116">
    <property type="entry name" value="inactive tyrosine-protein kinase transmembrane receptor ROR1"/>
    <property type="match status" value="1"/>
</dbReference>
<reference evidence="24" key="1">
    <citation type="journal article" date="2023" name="Front. Mar. Sci.">
        <title>A new Merluccius polli reference genome to investigate the effects of global change in West African waters.</title>
        <authorList>
            <person name="Mateo J.L."/>
            <person name="Blanco-Fernandez C."/>
            <person name="Garcia-Vazquez E."/>
            <person name="Machado-Schiaffino G."/>
        </authorList>
    </citation>
    <scope>NUCLEOTIDE SEQUENCE</scope>
    <source>
        <strain evidence="24">C29</strain>
        <tissue evidence="24">Fin</tissue>
    </source>
</reference>
<dbReference type="InterPro" id="IPR050122">
    <property type="entry name" value="RTK"/>
</dbReference>
<dbReference type="SMART" id="SM00130">
    <property type="entry name" value="KR"/>
    <property type="match status" value="1"/>
</dbReference>
<feature type="compositionally biased region" description="Low complexity" evidence="17">
    <location>
        <begin position="1307"/>
        <end position="1333"/>
    </location>
</feature>
<evidence type="ECO:0000256" key="12">
    <source>
        <dbReference type="ARBA" id="ARBA00023180"/>
    </source>
</evidence>
<keyword evidence="24" id="KW-0418">Kinase</keyword>
<feature type="binding site" evidence="15">
    <location>
        <position position="1171"/>
    </location>
    <ligand>
        <name>Mg(2+)</name>
        <dbReference type="ChEBI" id="CHEBI:18420"/>
    </ligand>
</feature>
<keyword evidence="7 18" id="KW-1133">Transmembrane helix</keyword>
<evidence type="ECO:0000256" key="14">
    <source>
        <dbReference type="PIRSR" id="PIRSR000615-2"/>
    </source>
</evidence>
<keyword evidence="5 14" id="KW-0547">Nucleotide-binding</keyword>
<dbReference type="PIRSF" id="PIRSF000615">
    <property type="entry name" value="TyrPK_CSF1-R"/>
    <property type="match status" value="1"/>
</dbReference>
<dbReference type="Gene3D" id="2.60.40.10">
    <property type="entry name" value="Immunoglobulins"/>
    <property type="match status" value="1"/>
</dbReference>
<feature type="compositionally biased region" description="Basic residues" evidence="17">
    <location>
        <begin position="618"/>
        <end position="652"/>
    </location>
</feature>
<gene>
    <name evidence="24" type="primary">Ror2</name>
    <name evidence="24" type="ORF">N1851_025914</name>
</gene>
<dbReference type="InterPro" id="IPR013098">
    <property type="entry name" value="Ig_I-set"/>
</dbReference>
<evidence type="ECO:0000259" key="21">
    <source>
        <dbReference type="PROSITE" id="PS50070"/>
    </source>
</evidence>
<feature type="domain" description="Ig-like" evidence="22">
    <location>
        <begin position="1"/>
        <end position="60"/>
    </location>
</feature>
<evidence type="ECO:0000256" key="17">
    <source>
        <dbReference type="SAM" id="MobiDB-lite"/>
    </source>
</evidence>
<dbReference type="InterPro" id="IPR018056">
    <property type="entry name" value="Kringle_CS"/>
</dbReference>
<dbReference type="InterPro" id="IPR000001">
    <property type="entry name" value="Kringle"/>
</dbReference>
<keyword evidence="3 16" id="KW-0420">Kringle</keyword>
<dbReference type="InterPro" id="IPR007110">
    <property type="entry name" value="Ig-like_dom"/>
</dbReference>
<evidence type="ECO:0000259" key="23">
    <source>
        <dbReference type="PROSITE" id="PS51253"/>
    </source>
</evidence>
<evidence type="ECO:0000256" key="13">
    <source>
        <dbReference type="PIRSR" id="PIRSR000615-1"/>
    </source>
</evidence>
<dbReference type="InterPro" id="IPR013083">
    <property type="entry name" value="Znf_RING/FYVE/PHD"/>
</dbReference>
<evidence type="ECO:0000313" key="24">
    <source>
        <dbReference type="EMBL" id="KAK0137868.1"/>
    </source>
</evidence>
<evidence type="ECO:0000256" key="15">
    <source>
        <dbReference type="PIRSR" id="PIRSR000615-3"/>
    </source>
</evidence>
<proteinExistence type="predicted"/>
<dbReference type="InterPro" id="IPR036397">
    <property type="entry name" value="RNaseH_sf"/>
</dbReference>
<dbReference type="SMART" id="SM00408">
    <property type="entry name" value="IGc2"/>
    <property type="match status" value="1"/>
</dbReference>
<dbReference type="PROSITE" id="PS51253">
    <property type="entry name" value="HTH_CENPB"/>
    <property type="match status" value="1"/>
</dbReference>
<dbReference type="GO" id="GO:0017147">
    <property type="term" value="F:Wnt-protein binding"/>
    <property type="evidence" value="ECO:0007669"/>
    <property type="project" value="TreeGrafter"/>
</dbReference>
<feature type="compositionally biased region" description="Low complexity" evidence="17">
    <location>
        <begin position="511"/>
        <end position="532"/>
    </location>
</feature>
<dbReference type="GO" id="GO:0046872">
    <property type="term" value="F:metal ion binding"/>
    <property type="evidence" value="ECO:0007669"/>
    <property type="project" value="UniProtKB-KW"/>
</dbReference>
<dbReference type="InterPro" id="IPR036179">
    <property type="entry name" value="Ig-like_dom_sf"/>
</dbReference>
<dbReference type="SUPFAM" id="SSF56112">
    <property type="entry name" value="Protein kinase-like (PK-like)"/>
    <property type="match status" value="1"/>
</dbReference>
<feature type="active site" description="Proton acceptor" evidence="13">
    <location>
        <position position="1166"/>
    </location>
</feature>
<evidence type="ECO:0000259" key="20">
    <source>
        <dbReference type="PROSITE" id="PS50038"/>
    </source>
</evidence>
<dbReference type="Gene3D" id="1.10.2000.10">
    <property type="entry name" value="Frizzled cysteine-rich domain"/>
    <property type="match status" value="1"/>
</dbReference>
<dbReference type="InterPro" id="IPR008266">
    <property type="entry name" value="Tyr_kinase_AS"/>
</dbReference>
<evidence type="ECO:0000256" key="16">
    <source>
        <dbReference type="PROSITE-ProRule" id="PRU00121"/>
    </source>
</evidence>
<dbReference type="PRINTS" id="PR00109">
    <property type="entry name" value="TYRKINASE"/>
</dbReference>
<dbReference type="GO" id="GO:0007169">
    <property type="term" value="P:cell surface receptor protein tyrosine kinase signaling pathway"/>
    <property type="evidence" value="ECO:0007669"/>
    <property type="project" value="TreeGrafter"/>
</dbReference>
<comment type="subcellular location">
    <subcellularLocation>
        <location evidence="1">Cell membrane</location>
        <topology evidence="1">Single-pass type I membrane protein</topology>
    </subcellularLocation>
</comment>
<evidence type="ECO:0000256" key="6">
    <source>
        <dbReference type="ARBA" id="ARBA00022840"/>
    </source>
</evidence>
<dbReference type="Pfam" id="PF03184">
    <property type="entry name" value="DDE_1"/>
    <property type="match status" value="1"/>
</dbReference>
<dbReference type="InterPro" id="IPR000719">
    <property type="entry name" value="Prot_kinase_dom"/>
</dbReference>
<evidence type="ECO:0000256" key="7">
    <source>
        <dbReference type="ARBA" id="ARBA00022989"/>
    </source>
</evidence>
<dbReference type="PROSITE" id="PS50070">
    <property type="entry name" value="KRINGLE_2"/>
    <property type="match status" value="1"/>
</dbReference>
<dbReference type="SUPFAM" id="SSF57903">
    <property type="entry name" value="FYVE/PHD zinc finger"/>
    <property type="match status" value="1"/>
</dbReference>
<dbReference type="InterPro" id="IPR004875">
    <property type="entry name" value="DDE_SF_endonuclease_dom"/>
</dbReference>
<keyword evidence="15" id="KW-0479">Metal-binding</keyword>
<evidence type="ECO:0000256" key="10">
    <source>
        <dbReference type="ARBA" id="ARBA00023157"/>
    </source>
</evidence>
<feature type="domain" description="HTH CENPB-type" evidence="23">
    <location>
        <begin position="148"/>
        <end position="226"/>
    </location>
</feature>
<dbReference type="FunFam" id="1.10.2000.10:FF:000002">
    <property type="entry name" value="Inactive tyrosine-protein kinase transmembrane receptor ROR1"/>
    <property type="match status" value="1"/>
</dbReference>
<keyword evidence="4 18" id="KW-0812">Transmembrane</keyword>
<dbReference type="Proteomes" id="UP001174136">
    <property type="component" value="Unassembled WGS sequence"/>
</dbReference>
<dbReference type="PROSITE" id="PS50835">
    <property type="entry name" value="IG_LIKE"/>
    <property type="match status" value="1"/>
</dbReference>
<dbReference type="InterPro" id="IPR011011">
    <property type="entry name" value="Znf_FYVE_PHD"/>
</dbReference>
<dbReference type="Pfam" id="PF01392">
    <property type="entry name" value="Fz"/>
    <property type="match status" value="1"/>
</dbReference>
<keyword evidence="8" id="KW-0238">DNA-binding</keyword>
<keyword evidence="10" id="KW-1015">Disulfide bond</keyword>
<evidence type="ECO:0000256" key="3">
    <source>
        <dbReference type="ARBA" id="ARBA00022572"/>
    </source>
</evidence>
<dbReference type="CDD" id="cd15517">
    <property type="entry name" value="PHD_TCF19_like"/>
    <property type="match status" value="1"/>
</dbReference>
<evidence type="ECO:0000256" key="2">
    <source>
        <dbReference type="ARBA" id="ARBA00022553"/>
    </source>
</evidence>
<feature type="domain" description="Kringle" evidence="21">
    <location>
        <begin position="865"/>
        <end position="944"/>
    </location>
</feature>
<dbReference type="InterPro" id="IPR001245">
    <property type="entry name" value="Ser-Thr/Tyr_kinase_cat_dom"/>
</dbReference>
<comment type="caution">
    <text evidence="24">The sequence shown here is derived from an EMBL/GenBank/DDBJ whole genome shotgun (WGS) entry which is preliminary data.</text>
</comment>
<dbReference type="SUPFAM" id="SSF57440">
    <property type="entry name" value="Kringle-like"/>
    <property type="match status" value="1"/>
</dbReference>
<evidence type="ECO:0000259" key="19">
    <source>
        <dbReference type="PROSITE" id="PS50011"/>
    </source>
</evidence>
<keyword evidence="9 18" id="KW-0472">Membrane</keyword>
<dbReference type="PROSITE" id="PS00021">
    <property type="entry name" value="KRINGLE_1"/>
    <property type="match status" value="1"/>
</dbReference>
<keyword evidence="6 14" id="KW-0067">ATP-binding</keyword>
<feature type="region of interest" description="Disordered" evidence="17">
    <location>
        <begin position="1407"/>
        <end position="1435"/>
    </location>
</feature>
<dbReference type="InterPro" id="IPR038178">
    <property type="entry name" value="Kringle_sf"/>
</dbReference>
<dbReference type="PRINTS" id="PR00018">
    <property type="entry name" value="KRINGLE"/>
</dbReference>
<dbReference type="PANTHER" id="PTHR24416:SF132">
    <property type="entry name" value="TYROSINE-PROTEIN KINASE TRANSMEMBRANE RECEPTOR ROR2"/>
    <property type="match status" value="1"/>
</dbReference>
<evidence type="ECO:0000313" key="25">
    <source>
        <dbReference type="Proteomes" id="UP001174136"/>
    </source>
</evidence>
<dbReference type="Gene3D" id="3.30.200.20">
    <property type="entry name" value="Phosphorylase Kinase, domain 1"/>
    <property type="match status" value="1"/>
</dbReference>
<feature type="region of interest" description="Disordered" evidence="17">
    <location>
        <begin position="489"/>
        <end position="660"/>
    </location>
</feature>
<comment type="caution">
    <text evidence="16">Lacks conserved residue(s) required for the propagation of feature annotation.</text>
</comment>
<protein>
    <submittedName>
        <fullName evidence="24">Tyrosine-protein kinase transmembrane receptor ROR2</fullName>
    </submittedName>
</protein>
<feature type="region of interest" description="Disordered" evidence="17">
    <location>
        <begin position="1307"/>
        <end position="1355"/>
    </location>
</feature>
<evidence type="ECO:0000256" key="8">
    <source>
        <dbReference type="ARBA" id="ARBA00023125"/>
    </source>
</evidence>
<keyword evidence="24" id="KW-0808">Transferase</keyword>
<feature type="compositionally biased region" description="Polar residues" evidence="17">
    <location>
        <begin position="539"/>
        <end position="574"/>
    </location>
</feature>
<dbReference type="GO" id="GO:0003677">
    <property type="term" value="F:DNA binding"/>
    <property type="evidence" value="ECO:0007669"/>
    <property type="project" value="UniProtKB-KW"/>
</dbReference>
<keyword evidence="2" id="KW-0597">Phosphoprotein</keyword>
<evidence type="ECO:0000256" key="1">
    <source>
        <dbReference type="ARBA" id="ARBA00004251"/>
    </source>
</evidence>
<feature type="compositionally biased region" description="Low complexity" evidence="17">
    <location>
        <begin position="1419"/>
        <end position="1429"/>
    </location>
</feature>
<dbReference type="InterPro" id="IPR003598">
    <property type="entry name" value="Ig_sub2"/>
</dbReference>
<evidence type="ECO:0000256" key="18">
    <source>
        <dbReference type="SAM" id="Phobius"/>
    </source>
</evidence>
<dbReference type="PROSITE" id="PS00109">
    <property type="entry name" value="PROTEIN_KINASE_TYR"/>
    <property type="match status" value="1"/>
</dbReference>
<keyword evidence="12" id="KW-0325">Glycoprotein</keyword>
<dbReference type="Gene3D" id="1.10.510.10">
    <property type="entry name" value="Transferase(Phosphotransferase) domain 1"/>
    <property type="match status" value="1"/>
</dbReference>
<dbReference type="InterPro" id="IPR013806">
    <property type="entry name" value="Kringle-like"/>
</dbReference>
<organism evidence="24 25">
    <name type="scientific">Merluccius polli</name>
    <name type="common">Benguela hake</name>
    <name type="synonym">Merluccius cadenati</name>
    <dbReference type="NCBI Taxonomy" id="89951"/>
    <lineage>
        <taxon>Eukaryota</taxon>
        <taxon>Metazoa</taxon>
        <taxon>Chordata</taxon>
        <taxon>Craniata</taxon>
        <taxon>Vertebrata</taxon>
        <taxon>Euteleostomi</taxon>
        <taxon>Actinopterygii</taxon>
        <taxon>Neopterygii</taxon>
        <taxon>Teleostei</taxon>
        <taxon>Neoteleostei</taxon>
        <taxon>Acanthomorphata</taxon>
        <taxon>Zeiogadaria</taxon>
        <taxon>Gadariae</taxon>
        <taxon>Gadiformes</taxon>
        <taxon>Gadoidei</taxon>
        <taxon>Merlucciidae</taxon>
        <taxon>Merluccius</taxon>
    </lineage>
</organism>
<dbReference type="GO" id="GO:0043235">
    <property type="term" value="C:receptor complex"/>
    <property type="evidence" value="ECO:0007669"/>
    <property type="project" value="TreeGrafter"/>
</dbReference>
<dbReference type="PROSITE" id="PS50038">
    <property type="entry name" value="FZ"/>
    <property type="match status" value="1"/>
</dbReference>
<dbReference type="Pfam" id="PF07714">
    <property type="entry name" value="PK_Tyr_Ser-Thr"/>
    <property type="match status" value="1"/>
</dbReference>
<dbReference type="GO" id="GO:0005524">
    <property type="term" value="F:ATP binding"/>
    <property type="evidence" value="ECO:0007669"/>
    <property type="project" value="UniProtKB-KW"/>
</dbReference>
<sequence length="1499" mass="166846">MGNPRPTIRWLKNDAPVVQEQGRISIRKTEVGSKLRITDLDTTDTGYYQCLASNSVKEISATGVLYVKLGQIPTHGPDETNYKRKTEHGSAAPDVMLRAVRQVTLAKKSIRSTAKDFNVNYRTLARYCKTFTLAEIHSQTAVPTTVVGYKSPRQVFSAEMELQLEKYIKRSSDIYFGLSPSEVRKLAYEFAVAQGLKFPQAWSDKEKASAEWFTGFLKRHPSLSLRKPEATSLARASAFNKENVKSFFDNLGKVLTRDSLGPGDIWNMDETGVTTVQKPDRLVARRGFKQVGSLTSGERGTLVTLACAVSATGNSIPPYFIFPRVHFRDHFTNNGPPGSKGGANPTGWMKVQQFVDFLHHFVEHVKCSKEKPCLLLLDNHCSHLSIDGLNFAKENGIIMLSFPPHCSHRLQPLDRSVYGPLKKHVNSVSDSWMRNNPGKTLSIYDIPGIIATAYPLAATPLNIQAGFRATGIQPYNRDVFLETEFAPSYVSDRPLPSPSTNPAIPGSETEPSFPGPSTNPSSTNPTISGPSTDPAAPGPSNQTAPGPSNQTAPGPSNQTAPGPSNLATSTNTLTPEDIRPYPKAGPRKQVNQQRKKRKTAILTDTPVKEALEAEKQVQGKKRLFKKKGKATKSKIPKKQSTGKKQRAGKKRKTPDDSSSEEDENLCLVCVEPFGNSRPGETWVQCIICKGWAHEECTPGKSVYVCQNCDPDEETREKGFCQPYRGIACARFIGNQSIYVESLQMQGESENRITAAFTMIGTSTHLSDECSQFAIPSFCHYVFPLCDEEARGPRRRQLCRDECEALEKDLCHTEYTVARSNPMILMQLKLPSCYLLPQPGSPEAASCMRIGVPAENLSPYSPPDHSCYNGSGANYKGTVKVTKSGYLCQPWGKHYPHKHYLTPTEYPELRGGHNFCRNPGGQMQGPWCFTLDPQVRVDLCDIHPCKPPENLKKEILYILIPSIAIPLVIACLFFLICMCRNKQKVSTDMPPRRQLATSPSQDMELPLLNQQKHHAVLREISVSTLHFMEELGEDRYGKVYKGHLYGIAHGEQSQVVAIKTVKDKADVTLCEEFRQEGVLRSRLQHQNIMCLLGVVTKEQPMSMIFTYSSLGDLHEFLVMHSPHSDVGSSDDDKTVKSTLEQADFLHIVTQIAAGMEYLSNHQVIHKDLAARNILVCDKLTVKIQDLGLSRDVYSADYYNLFGSNSFPIRWMSPEAIMYGKFSTDSDIWSYGVVLWEIFSYGLQPYCGYANQDVIEMVQSRQVLSCPDDCPAWTYTLMLDCWSEFPTRRPRFKDIHARLRTWENMSNYNSSAQTSSTSNTTQTSSLSTSPVSNISMSTTNTSRYASPKKSLPPYPHSQFLPMKGQMHRPMMPQQIYIPLNGYQPMQAYPYLQNFYPMQIPMPMAHQQMHHPTPIVGKAGSHHSGSGSTSTGYVTTLPSNSAGAERAAVFNDPKASDEDMADGTSQKEEDQNADFQPVPETELLGDNDAVQTDEIVRPSSQA</sequence>
<evidence type="ECO:0000256" key="4">
    <source>
        <dbReference type="ARBA" id="ARBA00022692"/>
    </source>
</evidence>
<dbReference type="GO" id="GO:0004714">
    <property type="term" value="F:transmembrane receptor protein tyrosine kinase activity"/>
    <property type="evidence" value="ECO:0007669"/>
    <property type="project" value="TreeGrafter"/>
</dbReference>
<feature type="domain" description="Protein kinase" evidence="19">
    <location>
        <begin position="1024"/>
        <end position="1297"/>
    </location>
</feature>
<dbReference type="EMBL" id="JAOPHQ010004845">
    <property type="protein sequence ID" value="KAK0137868.1"/>
    <property type="molecule type" value="Genomic_DNA"/>
</dbReference>
<evidence type="ECO:0000256" key="11">
    <source>
        <dbReference type="ARBA" id="ARBA00023170"/>
    </source>
</evidence>
<dbReference type="PROSITE" id="PS50011">
    <property type="entry name" value="PROTEIN_KINASE_DOM"/>
    <property type="match status" value="1"/>
</dbReference>
<dbReference type="SUPFAM" id="SSF48726">
    <property type="entry name" value="Immunoglobulin"/>
    <property type="match status" value="1"/>
</dbReference>
<feature type="compositionally biased region" description="Basic and acidic residues" evidence="17">
    <location>
        <begin position="606"/>
        <end position="617"/>
    </location>
</feature>
<dbReference type="PANTHER" id="PTHR24416">
    <property type="entry name" value="TYROSINE-PROTEIN KINASE RECEPTOR"/>
    <property type="match status" value="1"/>
</dbReference>
<keyword evidence="15" id="KW-0460">Magnesium</keyword>
<dbReference type="InterPro" id="IPR036790">
    <property type="entry name" value="Frizzled_dom_sf"/>
</dbReference>
<dbReference type="InterPro" id="IPR020067">
    <property type="entry name" value="Frizzled_dom"/>
</dbReference>
<keyword evidence="25" id="KW-1185">Reference proteome</keyword>
<dbReference type="Gene3D" id="2.40.20.10">
    <property type="entry name" value="Plasminogen Kringle 4"/>
    <property type="match status" value="1"/>
</dbReference>
<feature type="binding site" evidence="14">
    <location>
        <position position="1170"/>
    </location>
    <ligand>
        <name>ATP</name>
        <dbReference type="ChEBI" id="CHEBI:30616"/>
    </ligand>
</feature>
<feature type="domain" description="FZ" evidence="20">
    <location>
        <begin position="715"/>
        <end position="849"/>
    </location>
</feature>
<feature type="region of interest" description="Disordered" evidence="17">
    <location>
        <begin position="1447"/>
        <end position="1499"/>
    </location>
</feature>
<name>A0AA47NUS9_MERPO</name>
<dbReference type="Gene3D" id="3.30.40.10">
    <property type="entry name" value="Zinc/RING finger domain, C3HC4 (zinc finger)"/>
    <property type="match status" value="1"/>
</dbReference>
<evidence type="ECO:0000256" key="5">
    <source>
        <dbReference type="ARBA" id="ARBA00022741"/>
    </source>
</evidence>
<dbReference type="Pfam" id="PF07679">
    <property type="entry name" value="I-set"/>
    <property type="match status" value="1"/>
</dbReference>
<accession>A0AA47NUS9</accession>
<dbReference type="InterPro" id="IPR006600">
    <property type="entry name" value="HTH_CenpB_DNA-bd_dom"/>
</dbReference>
<feature type="transmembrane region" description="Helical" evidence="18">
    <location>
        <begin position="954"/>
        <end position="978"/>
    </location>
</feature>
<feature type="binding site" evidence="15">
    <location>
        <position position="1184"/>
    </location>
    <ligand>
        <name>Mg(2+)</name>
        <dbReference type="ChEBI" id="CHEBI:18420"/>
    </ligand>
</feature>
<dbReference type="InterPro" id="IPR011009">
    <property type="entry name" value="Kinase-like_dom_sf"/>
</dbReference>
<evidence type="ECO:0000259" key="22">
    <source>
        <dbReference type="PROSITE" id="PS50835"/>
    </source>
</evidence>
<dbReference type="FunFam" id="3.30.200.20:FF:000139">
    <property type="entry name" value="inactive tyrosine-protein kinase transmembrane receptor ROR1"/>
    <property type="match status" value="1"/>
</dbReference>
<dbReference type="Pfam" id="PF00051">
    <property type="entry name" value="Kringle"/>
    <property type="match status" value="1"/>
</dbReference>
<keyword evidence="11 24" id="KW-0675">Receptor</keyword>